<dbReference type="SUPFAM" id="SSF51120">
    <property type="entry name" value="beta-Roll"/>
    <property type="match status" value="1"/>
</dbReference>
<protein>
    <submittedName>
        <fullName evidence="1">Uncharacterized protein</fullName>
    </submittedName>
</protein>
<dbReference type="EMBL" id="JAWJZY010000001">
    <property type="protein sequence ID" value="MEE8657642.1"/>
    <property type="molecule type" value="Genomic_DNA"/>
</dbReference>
<keyword evidence="2" id="KW-1185">Reference proteome</keyword>
<name>A0ABU7U196_9PROT</name>
<reference evidence="1 2" key="1">
    <citation type="submission" date="2023-10" db="EMBL/GenBank/DDBJ databases">
        <title>Sorlinia euscelidii gen. nov., sp. nov., an acetic acid bacteria isolated from the gut of Euscelidius variegatus emitter.</title>
        <authorList>
            <person name="Michoud G."/>
            <person name="Marasco R."/>
            <person name="Seferji K."/>
            <person name="Gonella E."/>
            <person name="Garuglieri E."/>
            <person name="Alma A."/>
            <person name="Mapelli F."/>
            <person name="Borin S."/>
            <person name="Daffonchio D."/>
            <person name="Crotti E."/>
        </authorList>
    </citation>
    <scope>NUCLEOTIDE SEQUENCE [LARGE SCALE GENOMIC DNA]</scope>
    <source>
        <strain evidence="1 2">EV16P</strain>
    </source>
</reference>
<comment type="caution">
    <text evidence="1">The sequence shown here is derived from an EMBL/GenBank/DDBJ whole genome shotgun (WGS) entry which is preliminary data.</text>
</comment>
<accession>A0ABU7U196</accession>
<proteinExistence type="predicted"/>
<sequence>MSDTSYTNVKYIVSNPSKTGPNLSMNTQDMQNGDIGVNPVQPNLPGGYDTDWRETQWNAGETFDPLKGRDNVVWDNTSGYSIGNWQQGSPTSTAGSSQYAVYQDPQNGNYIYKMSVQGGNLNNQQIATAKNFGTAYAFDHPITLTTDIAVSNIKGSTGFIEGGINFTLQFDNGTTQYGLFLQVPTFDGRGAPVAYTSMSDKTKIIYNVTGKSTSYIKVDDPSTSGVTYKATIDVNQALKYAIDAIAKAHPADAAAIKDLSHWYLTGVYYGIESNGTGLATDKSGTLTVANPQLTYDNSRSLNYSDLSSTGRSLTLTPETTGGAVSNVVIPGKQVNIIVENVGTDALGAIINDYAKSIAQYASANTLQASVLSTGDNTGSGTANAPAEGIITDAGSYKLNGNYAYLFVGTMSGTSPTGRVTIDGTANTAQYVRLISDSAYGIDAKFGNVGGQIAARAGDNNIDVSGSRQNWDIVTGDGNNTITGGAGTNMIKGGKGRSVFNLGGSNNYIRSEGQDTINGVQGAIDTVSLIGGGATATLYTNAAVVDLSTNNTIRVADNSTVFGGTASRIMVTSGDATVVGAVRDTISAAGNLTVTHGADLNLSVAGNLTFIAGTGQSTVSSGGGTVWGAQGLNLTLSSNFGSLFTANQPHAIGDQYVDASRSNASMSFWTGAGNQTIVGGTGSDSFYFGTAFKGVNTSHVAATVTGGTGAGNKFGMLVNHTAGDFYITDFRAANNQFFLYSYHPANATEAAQKLLDAATISGGNTSILVDGNARVTFLGVTDLKLTDFSIS</sequence>
<evidence type="ECO:0000313" key="1">
    <source>
        <dbReference type="EMBL" id="MEE8657642.1"/>
    </source>
</evidence>
<dbReference type="InterPro" id="IPR011049">
    <property type="entry name" value="Serralysin-like_metalloprot_C"/>
</dbReference>
<gene>
    <name evidence="1" type="ORF">DOFOFD_01230</name>
</gene>
<evidence type="ECO:0000313" key="2">
    <source>
        <dbReference type="Proteomes" id="UP001312908"/>
    </source>
</evidence>
<dbReference type="RefSeq" id="WP_394818655.1">
    <property type="nucleotide sequence ID" value="NZ_JAWJZY010000001.1"/>
</dbReference>
<dbReference type="Proteomes" id="UP001312908">
    <property type="component" value="Unassembled WGS sequence"/>
</dbReference>
<organism evidence="1 2">
    <name type="scientific">Sorlinia euscelidii</name>
    <dbReference type="NCBI Taxonomy" id="3081148"/>
    <lineage>
        <taxon>Bacteria</taxon>
        <taxon>Pseudomonadati</taxon>
        <taxon>Pseudomonadota</taxon>
        <taxon>Alphaproteobacteria</taxon>
        <taxon>Acetobacterales</taxon>
        <taxon>Acetobacteraceae</taxon>
        <taxon>Sorlinia</taxon>
    </lineage>
</organism>